<gene>
    <name evidence="10" type="ORF">BC938DRAFT_475630</name>
</gene>
<evidence type="ECO:0000256" key="6">
    <source>
        <dbReference type="ARBA" id="ARBA00082728"/>
    </source>
</evidence>
<evidence type="ECO:0000256" key="1">
    <source>
        <dbReference type="ARBA" id="ARBA00008777"/>
    </source>
</evidence>
<keyword evidence="11" id="KW-1185">Reference proteome</keyword>
<dbReference type="PROSITE" id="PS01167">
    <property type="entry name" value="RIBOSOMAL_L17"/>
    <property type="match status" value="1"/>
</dbReference>
<evidence type="ECO:0000256" key="5">
    <source>
        <dbReference type="ARBA" id="ARBA00077677"/>
    </source>
</evidence>
<organism evidence="10 11">
    <name type="scientific">Jimgerdemannia flammicorona</name>
    <dbReference type="NCBI Taxonomy" id="994334"/>
    <lineage>
        <taxon>Eukaryota</taxon>
        <taxon>Fungi</taxon>
        <taxon>Fungi incertae sedis</taxon>
        <taxon>Mucoromycota</taxon>
        <taxon>Mucoromycotina</taxon>
        <taxon>Endogonomycetes</taxon>
        <taxon>Endogonales</taxon>
        <taxon>Endogonaceae</taxon>
        <taxon>Jimgerdemannia</taxon>
    </lineage>
</organism>
<feature type="compositionally biased region" description="Basic and acidic residues" evidence="9">
    <location>
        <begin position="177"/>
        <end position="203"/>
    </location>
</feature>
<dbReference type="PANTHER" id="PTHR14413:SF16">
    <property type="entry name" value="LARGE RIBOSOMAL SUBUNIT PROTEIN BL17M"/>
    <property type="match status" value="1"/>
</dbReference>
<evidence type="ECO:0000256" key="8">
    <source>
        <dbReference type="SAM" id="Coils"/>
    </source>
</evidence>
<dbReference type="GO" id="GO:0006412">
    <property type="term" value="P:translation"/>
    <property type="evidence" value="ECO:0007669"/>
    <property type="project" value="InterPro"/>
</dbReference>
<keyword evidence="3 7" id="KW-0687">Ribonucleoprotein</keyword>
<evidence type="ECO:0000256" key="7">
    <source>
        <dbReference type="RuleBase" id="RU000660"/>
    </source>
</evidence>
<sequence length="266" mass="29728">MQAAITCNKSGTKHQQSILSILPSSSSSSSSSTSTPKKEGTMHHGKHLRRFNRTSAHRKAMFRNLTSSLIQHESITTTLPKAKDLRRMADRMITLGKQGDEHARRQALAYLRDPKITIPKLFGPLAARFASRSGGYTRIMPLGPRKGDCAQMAVIEYVDGPHDLRFESVVRRLVRERTEARKESEAKKENETKKESGANEVRGKGGVINEKVKARWAKEEEKVMRARGLDKEGLNAEVTKEIDRLAAEVEKLKLEKAKAEKSKGKA</sequence>
<protein>
    <recommendedName>
        <fullName evidence="4">Large ribosomal subunit protein bL17c</fullName>
    </recommendedName>
    <alternativeName>
        <fullName evidence="5">50S ribosomal protein L17, chloroplastic</fullName>
    </alternativeName>
    <alternativeName>
        <fullName evidence="6">CL17</fullName>
    </alternativeName>
</protein>
<dbReference type="SUPFAM" id="SSF64263">
    <property type="entry name" value="Prokaryotic ribosomal protein L17"/>
    <property type="match status" value="1"/>
</dbReference>
<feature type="region of interest" description="Disordered" evidence="9">
    <location>
        <begin position="1"/>
        <end position="55"/>
    </location>
</feature>
<evidence type="ECO:0000256" key="9">
    <source>
        <dbReference type="SAM" id="MobiDB-lite"/>
    </source>
</evidence>
<evidence type="ECO:0000313" key="10">
    <source>
        <dbReference type="EMBL" id="RUS32352.1"/>
    </source>
</evidence>
<dbReference type="NCBIfam" id="TIGR00059">
    <property type="entry name" value="L17"/>
    <property type="match status" value="1"/>
</dbReference>
<dbReference type="Proteomes" id="UP000274822">
    <property type="component" value="Unassembled WGS sequence"/>
</dbReference>
<dbReference type="InterPro" id="IPR047859">
    <property type="entry name" value="Ribosomal_bL17_CS"/>
</dbReference>
<evidence type="ECO:0000256" key="4">
    <source>
        <dbReference type="ARBA" id="ARBA00072708"/>
    </source>
</evidence>
<dbReference type="Gene3D" id="3.90.1030.10">
    <property type="entry name" value="Ribosomal protein L17"/>
    <property type="match status" value="1"/>
</dbReference>
<evidence type="ECO:0000256" key="3">
    <source>
        <dbReference type="ARBA" id="ARBA00023274"/>
    </source>
</evidence>
<dbReference type="GO" id="GO:0003735">
    <property type="term" value="F:structural constituent of ribosome"/>
    <property type="evidence" value="ECO:0007669"/>
    <property type="project" value="InterPro"/>
</dbReference>
<dbReference type="AlphaFoldDB" id="A0A433QRD0"/>
<evidence type="ECO:0000313" key="11">
    <source>
        <dbReference type="Proteomes" id="UP000274822"/>
    </source>
</evidence>
<dbReference type="EMBL" id="RBNJ01002122">
    <property type="protein sequence ID" value="RUS32352.1"/>
    <property type="molecule type" value="Genomic_DNA"/>
</dbReference>
<feature type="region of interest" description="Disordered" evidence="9">
    <location>
        <begin position="177"/>
        <end position="204"/>
    </location>
</feature>
<comment type="similarity">
    <text evidence="1 7">Belongs to the bacterial ribosomal protein bL17 family.</text>
</comment>
<feature type="compositionally biased region" description="Low complexity" evidence="9">
    <location>
        <begin position="17"/>
        <end position="35"/>
    </location>
</feature>
<dbReference type="PANTHER" id="PTHR14413">
    <property type="entry name" value="RIBOSOMAL PROTEIN L17"/>
    <property type="match status" value="1"/>
</dbReference>
<accession>A0A433QRD0</accession>
<dbReference type="InterPro" id="IPR036373">
    <property type="entry name" value="Ribosomal_bL17_sf"/>
</dbReference>
<reference evidence="10 11" key="1">
    <citation type="journal article" date="2018" name="New Phytol.">
        <title>Phylogenomics of Endogonaceae and evolution of mycorrhizas within Mucoromycota.</title>
        <authorList>
            <person name="Chang Y."/>
            <person name="Desiro A."/>
            <person name="Na H."/>
            <person name="Sandor L."/>
            <person name="Lipzen A."/>
            <person name="Clum A."/>
            <person name="Barry K."/>
            <person name="Grigoriev I.V."/>
            <person name="Martin F.M."/>
            <person name="Stajich J.E."/>
            <person name="Smith M.E."/>
            <person name="Bonito G."/>
            <person name="Spatafora J.W."/>
        </authorList>
    </citation>
    <scope>NUCLEOTIDE SEQUENCE [LARGE SCALE GENOMIC DNA]</scope>
    <source>
        <strain evidence="10 11">AD002</strain>
    </source>
</reference>
<dbReference type="Pfam" id="PF01196">
    <property type="entry name" value="Ribosomal_L17"/>
    <property type="match status" value="1"/>
</dbReference>
<proteinExistence type="inferred from homology"/>
<evidence type="ECO:0000256" key="2">
    <source>
        <dbReference type="ARBA" id="ARBA00022980"/>
    </source>
</evidence>
<feature type="compositionally biased region" description="Basic residues" evidence="9">
    <location>
        <begin position="43"/>
        <end position="55"/>
    </location>
</feature>
<comment type="caution">
    <text evidence="10">The sequence shown here is derived from an EMBL/GenBank/DDBJ whole genome shotgun (WGS) entry which is preliminary data.</text>
</comment>
<dbReference type="GO" id="GO:0005762">
    <property type="term" value="C:mitochondrial large ribosomal subunit"/>
    <property type="evidence" value="ECO:0007669"/>
    <property type="project" value="TreeGrafter"/>
</dbReference>
<keyword evidence="8" id="KW-0175">Coiled coil</keyword>
<name>A0A433QRD0_9FUNG</name>
<dbReference type="HAMAP" id="MF_01368">
    <property type="entry name" value="Ribosomal_bL17"/>
    <property type="match status" value="1"/>
</dbReference>
<dbReference type="FunFam" id="3.90.1030.10:FF:000001">
    <property type="entry name" value="50S ribosomal protein L17"/>
    <property type="match status" value="1"/>
</dbReference>
<keyword evidence="2 7" id="KW-0689">Ribosomal protein</keyword>
<feature type="coiled-coil region" evidence="8">
    <location>
        <begin position="235"/>
        <end position="262"/>
    </location>
</feature>
<feature type="compositionally biased region" description="Polar residues" evidence="9">
    <location>
        <begin position="1"/>
        <end position="16"/>
    </location>
</feature>
<dbReference type="InterPro" id="IPR000456">
    <property type="entry name" value="Ribosomal_bL17"/>
</dbReference>